<dbReference type="InterPro" id="IPR007129">
    <property type="entry name" value="Ubiqinol_cyt_c_chaperone_CPB3"/>
</dbReference>
<evidence type="ECO:0000256" key="1">
    <source>
        <dbReference type="ARBA" id="ARBA00006407"/>
    </source>
</evidence>
<feature type="domain" description="Ubiquinol-cytochrome c chaperone" evidence="3">
    <location>
        <begin position="24"/>
        <end position="160"/>
    </location>
</feature>
<evidence type="ECO:0000313" key="5">
    <source>
        <dbReference type="Proteomes" id="UP001596303"/>
    </source>
</evidence>
<sequence>MRQAAENWLSSIIGQSRLPVFYSERGVPDTLDGRFELMTLHAVLVLRRLRDLEPDGAKLSERLFDRLFSNFDYALRESGVGDLMVGKRMRLLGEAYLGRARAYDEALQKSPEALEAAIHRNLLDERDGTISTQLTEYVLHLVQELDKTPDTSLMEADINWPDATKFLS</sequence>
<dbReference type="PANTHER" id="PTHR12184">
    <property type="entry name" value="UBIQUINOL-CYTOCHROME C REDUCTASE COMPLEX ASSEMBLY FACTOR 1 FAMILY MEMBER"/>
    <property type="match status" value="1"/>
</dbReference>
<dbReference type="PANTHER" id="PTHR12184:SF1">
    <property type="entry name" value="UBIQUINOL-CYTOCHROME-C REDUCTASE COMPLEX ASSEMBLY FACTOR 1"/>
    <property type="match status" value="1"/>
</dbReference>
<protein>
    <submittedName>
        <fullName evidence="4">Ubiquinol-cytochrome C chaperone family protein</fullName>
    </submittedName>
</protein>
<proteinExistence type="inferred from homology"/>
<evidence type="ECO:0000256" key="2">
    <source>
        <dbReference type="ARBA" id="ARBA00006436"/>
    </source>
</evidence>
<dbReference type="Proteomes" id="UP001596303">
    <property type="component" value="Unassembled WGS sequence"/>
</dbReference>
<gene>
    <name evidence="4" type="ORF">ACFQDM_11975</name>
</gene>
<keyword evidence="5" id="KW-1185">Reference proteome</keyword>
<dbReference type="Pfam" id="PF03981">
    <property type="entry name" value="Ubiq_cyt_C_chap"/>
    <property type="match status" value="1"/>
</dbReference>
<evidence type="ECO:0000259" key="3">
    <source>
        <dbReference type="Pfam" id="PF03981"/>
    </source>
</evidence>
<comment type="caution">
    <text evidence="4">The sequence shown here is derived from an EMBL/GenBank/DDBJ whole genome shotgun (WGS) entry which is preliminary data.</text>
</comment>
<dbReference type="RefSeq" id="WP_377379345.1">
    <property type="nucleotide sequence ID" value="NZ_JBHSSW010000014.1"/>
</dbReference>
<comment type="similarity">
    <text evidence="1">Belongs to the CBP3 family.</text>
</comment>
<dbReference type="InterPro" id="IPR021150">
    <property type="entry name" value="Ubiq_cyt_c_chap"/>
</dbReference>
<reference evidence="5" key="1">
    <citation type="journal article" date="2019" name="Int. J. Syst. Evol. Microbiol.">
        <title>The Global Catalogue of Microorganisms (GCM) 10K type strain sequencing project: providing services to taxonomists for standard genome sequencing and annotation.</title>
        <authorList>
            <consortium name="The Broad Institute Genomics Platform"/>
            <consortium name="The Broad Institute Genome Sequencing Center for Infectious Disease"/>
            <person name="Wu L."/>
            <person name="Ma J."/>
        </authorList>
    </citation>
    <scope>NUCLEOTIDE SEQUENCE [LARGE SCALE GENOMIC DNA]</scope>
    <source>
        <strain evidence="5">CGMCC-1.15741</strain>
    </source>
</reference>
<comment type="similarity">
    <text evidence="2">Belongs to the UPF0174 family.</text>
</comment>
<name>A0ABW1SBR6_9PROT</name>
<evidence type="ECO:0000313" key="4">
    <source>
        <dbReference type="EMBL" id="MFC6198803.1"/>
    </source>
</evidence>
<accession>A0ABW1SBR6</accession>
<dbReference type="EMBL" id="JBHSSW010000014">
    <property type="protein sequence ID" value="MFC6198803.1"/>
    <property type="molecule type" value="Genomic_DNA"/>
</dbReference>
<organism evidence="4 5">
    <name type="scientific">Ponticaulis profundi</name>
    <dbReference type="NCBI Taxonomy" id="2665222"/>
    <lineage>
        <taxon>Bacteria</taxon>
        <taxon>Pseudomonadati</taxon>
        <taxon>Pseudomonadota</taxon>
        <taxon>Alphaproteobacteria</taxon>
        <taxon>Hyphomonadales</taxon>
        <taxon>Hyphomonadaceae</taxon>
        <taxon>Ponticaulis</taxon>
    </lineage>
</organism>